<keyword evidence="1" id="KW-0175">Coiled coil</keyword>
<dbReference type="Gramene" id="mRNA:HanXRQr2_Chr14g0652661">
    <property type="protein sequence ID" value="mRNA:HanXRQr2_Chr14g0652661"/>
    <property type="gene ID" value="HanXRQr2_Chr14g0652661"/>
</dbReference>
<feature type="region of interest" description="Disordered" evidence="2">
    <location>
        <begin position="145"/>
        <end position="195"/>
    </location>
</feature>
<dbReference type="PANTHER" id="PTHR34835:SF90">
    <property type="entry name" value="AMINOTRANSFERASE-LIKE PLANT MOBILE DOMAIN-CONTAINING PROTEIN"/>
    <property type="match status" value="1"/>
</dbReference>
<reference evidence="3" key="2">
    <citation type="submission" date="2020-06" db="EMBL/GenBank/DDBJ databases">
        <title>Helianthus annuus Genome sequencing and assembly Release 2.</title>
        <authorList>
            <person name="Gouzy J."/>
            <person name="Langlade N."/>
            <person name="Munos S."/>
        </authorList>
    </citation>
    <scope>NUCLEOTIDE SEQUENCE</scope>
    <source>
        <tissue evidence="3">Leaves</tissue>
    </source>
</reference>
<dbReference type="Proteomes" id="UP000215914">
    <property type="component" value="Unassembled WGS sequence"/>
</dbReference>
<proteinExistence type="predicted"/>
<protein>
    <submittedName>
        <fullName evidence="3">Uncharacterized protein</fullName>
    </submittedName>
</protein>
<name>A0A9K3EAV3_HELAN</name>
<accession>A0A9K3EAV3</accession>
<feature type="coiled-coil region" evidence="1">
    <location>
        <begin position="413"/>
        <end position="447"/>
    </location>
</feature>
<sequence>MVADAMQLQPNSGRLFKLNFLAYWNTLFVEITKSTPVKQSFLLAINKDEDISKLDWCSFVLESLKRTRQGWKKIDSQYNGSVAFLMLLYAHEYNKRHHFFKEVIKMPIKKYMTGVMVDDLEEHIYNNGPLTDVEDNLENDAERFQNKTQTHGDAQAQEVEQHHEHTPQVQELPVAPNNDEREQQEAANTSYTVVDKNARQPSTLLEDLFHDNIPVHEAAAVEGKNVGLETTGDPITDEFTIPPVDMTKIYKSRNEREKDTNDEGYIPSTSDFNDDWYEVTDFSELNLVMGIGIQTQKLFDCSTPIQLTGVHCDEAAREASKKSKKVLLKNMDRNIKKYIALVTEMNEIVTTRKEKYFWDPEIMRRCKKWDDTVKDTVTDHKTCGSDEDLLNKDVQDEANIQHFVGDKDASVQKENTEKTKTNVIDTAKDMEQEIEQDVNLAESSQQKTPTQNTVTNSMMNELEKINPDAYGEQKTPNTSAEDANDEVTDAEMQSVETLLKLAPILQTTSPGSKKILTEKEKDEIVRAHIKKITAMNEKRMRELGDAYRSPYCNRIVSLYEPLLDRDKTIISYLLSTIGDIGAVMYKSESGVETLKIIFESFHPSQFVASNGVDAFVDVLNYEEKKRDKKSSPYRLFLPTTLIVS</sequence>
<comment type="caution">
    <text evidence="3">The sequence shown here is derived from an EMBL/GenBank/DDBJ whole genome shotgun (WGS) entry which is preliminary data.</text>
</comment>
<dbReference type="AlphaFoldDB" id="A0A9K3EAV3"/>
<organism evidence="3 4">
    <name type="scientific">Helianthus annuus</name>
    <name type="common">Common sunflower</name>
    <dbReference type="NCBI Taxonomy" id="4232"/>
    <lineage>
        <taxon>Eukaryota</taxon>
        <taxon>Viridiplantae</taxon>
        <taxon>Streptophyta</taxon>
        <taxon>Embryophyta</taxon>
        <taxon>Tracheophyta</taxon>
        <taxon>Spermatophyta</taxon>
        <taxon>Magnoliopsida</taxon>
        <taxon>eudicotyledons</taxon>
        <taxon>Gunneridae</taxon>
        <taxon>Pentapetalae</taxon>
        <taxon>asterids</taxon>
        <taxon>campanulids</taxon>
        <taxon>Asterales</taxon>
        <taxon>Asteraceae</taxon>
        <taxon>Asteroideae</taxon>
        <taxon>Heliantheae alliance</taxon>
        <taxon>Heliantheae</taxon>
        <taxon>Helianthus</taxon>
    </lineage>
</organism>
<dbReference type="PANTHER" id="PTHR34835">
    <property type="entry name" value="OS07G0283600 PROTEIN-RELATED"/>
    <property type="match status" value="1"/>
</dbReference>
<dbReference type="EMBL" id="MNCJ02000329">
    <property type="protein sequence ID" value="KAF5769820.1"/>
    <property type="molecule type" value="Genomic_DNA"/>
</dbReference>
<reference evidence="3" key="1">
    <citation type="journal article" date="2017" name="Nature">
        <title>The sunflower genome provides insights into oil metabolism, flowering and Asterid evolution.</title>
        <authorList>
            <person name="Badouin H."/>
            <person name="Gouzy J."/>
            <person name="Grassa C.J."/>
            <person name="Murat F."/>
            <person name="Staton S.E."/>
            <person name="Cottret L."/>
            <person name="Lelandais-Briere C."/>
            <person name="Owens G.L."/>
            <person name="Carrere S."/>
            <person name="Mayjonade B."/>
            <person name="Legrand L."/>
            <person name="Gill N."/>
            <person name="Kane N.C."/>
            <person name="Bowers J.E."/>
            <person name="Hubner S."/>
            <person name="Bellec A."/>
            <person name="Berard A."/>
            <person name="Berges H."/>
            <person name="Blanchet N."/>
            <person name="Boniface M.C."/>
            <person name="Brunel D."/>
            <person name="Catrice O."/>
            <person name="Chaidir N."/>
            <person name="Claudel C."/>
            <person name="Donnadieu C."/>
            <person name="Faraut T."/>
            <person name="Fievet G."/>
            <person name="Helmstetter N."/>
            <person name="King M."/>
            <person name="Knapp S.J."/>
            <person name="Lai Z."/>
            <person name="Le Paslier M.C."/>
            <person name="Lippi Y."/>
            <person name="Lorenzon L."/>
            <person name="Mandel J.R."/>
            <person name="Marage G."/>
            <person name="Marchand G."/>
            <person name="Marquand E."/>
            <person name="Bret-Mestries E."/>
            <person name="Morien E."/>
            <person name="Nambeesan S."/>
            <person name="Nguyen T."/>
            <person name="Pegot-Espagnet P."/>
            <person name="Pouilly N."/>
            <person name="Raftis F."/>
            <person name="Sallet E."/>
            <person name="Schiex T."/>
            <person name="Thomas J."/>
            <person name="Vandecasteele C."/>
            <person name="Vares D."/>
            <person name="Vear F."/>
            <person name="Vautrin S."/>
            <person name="Crespi M."/>
            <person name="Mangin B."/>
            <person name="Burke J.M."/>
            <person name="Salse J."/>
            <person name="Munos S."/>
            <person name="Vincourt P."/>
            <person name="Rieseberg L.H."/>
            <person name="Langlade N.B."/>
        </authorList>
    </citation>
    <scope>NUCLEOTIDE SEQUENCE</scope>
    <source>
        <tissue evidence="3">Leaves</tissue>
    </source>
</reference>
<evidence type="ECO:0000256" key="1">
    <source>
        <dbReference type="SAM" id="Coils"/>
    </source>
</evidence>
<evidence type="ECO:0000256" key="2">
    <source>
        <dbReference type="SAM" id="MobiDB-lite"/>
    </source>
</evidence>
<gene>
    <name evidence="3" type="ORF">HanXRQr2_Chr14g0652661</name>
</gene>
<evidence type="ECO:0000313" key="4">
    <source>
        <dbReference type="Proteomes" id="UP000215914"/>
    </source>
</evidence>
<evidence type="ECO:0000313" key="3">
    <source>
        <dbReference type="EMBL" id="KAF5769820.1"/>
    </source>
</evidence>
<keyword evidence="4" id="KW-1185">Reference proteome</keyword>